<dbReference type="GO" id="GO:0008202">
    <property type="term" value="P:steroid metabolic process"/>
    <property type="evidence" value="ECO:0007669"/>
    <property type="project" value="TreeGrafter"/>
</dbReference>
<dbReference type="InterPro" id="IPR020904">
    <property type="entry name" value="Sc_DH/Rdtase_CS"/>
</dbReference>
<evidence type="ECO:0000313" key="4">
    <source>
        <dbReference type="EMBL" id="CAH1101432.1"/>
    </source>
</evidence>
<dbReference type="PANTHER" id="PTHR43313">
    <property type="entry name" value="SHORT-CHAIN DEHYDROGENASE/REDUCTASE FAMILY 9C"/>
    <property type="match status" value="1"/>
</dbReference>
<evidence type="ECO:0000256" key="2">
    <source>
        <dbReference type="RuleBase" id="RU000363"/>
    </source>
</evidence>
<protein>
    <recommendedName>
        <fullName evidence="6">Estradiol 17-beta-dehydrogenase 2</fullName>
    </recommendedName>
</protein>
<dbReference type="PANTHER" id="PTHR43313:SF36">
    <property type="entry name" value="D-BETA-HYDROXYBUTYRATE DEHYDROGENASE, MITOCHONDRIAL"/>
    <property type="match status" value="1"/>
</dbReference>
<accession>A0A9P0CMP4</accession>
<dbReference type="InterPro" id="IPR036291">
    <property type="entry name" value="NAD(P)-bd_dom_sf"/>
</dbReference>
<reference evidence="4" key="1">
    <citation type="submission" date="2022-01" db="EMBL/GenBank/DDBJ databases">
        <authorList>
            <person name="King R."/>
        </authorList>
    </citation>
    <scope>NUCLEOTIDE SEQUENCE</scope>
</reference>
<dbReference type="GO" id="GO:0016491">
    <property type="term" value="F:oxidoreductase activity"/>
    <property type="evidence" value="ECO:0007669"/>
    <property type="project" value="UniProtKB-KW"/>
</dbReference>
<keyword evidence="3" id="KW-1133">Transmembrane helix</keyword>
<dbReference type="PRINTS" id="PR00080">
    <property type="entry name" value="SDRFAMILY"/>
</dbReference>
<evidence type="ECO:0000313" key="5">
    <source>
        <dbReference type="Proteomes" id="UP001153636"/>
    </source>
</evidence>
<organism evidence="4 5">
    <name type="scientific">Psylliodes chrysocephalus</name>
    <dbReference type="NCBI Taxonomy" id="3402493"/>
    <lineage>
        <taxon>Eukaryota</taxon>
        <taxon>Metazoa</taxon>
        <taxon>Ecdysozoa</taxon>
        <taxon>Arthropoda</taxon>
        <taxon>Hexapoda</taxon>
        <taxon>Insecta</taxon>
        <taxon>Pterygota</taxon>
        <taxon>Neoptera</taxon>
        <taxon>Endopterygota</taxon>
        <taxon>Coleoptera</taxon>
        <taxon>Polyphaga</taxon>
        <taxon>Cucujiformia</taxon>
        <taxon>Chrysomeloidea</taxon>
        <taxon>Chrysomelidae</taxon>
        <taxon>Galerucinae</taxon>
        <taxon>Alticini</taxon>
        <taxon>Psylliodes</taxon>
    </lineage>
</organism>
<name>A0A9P0CMP4_9CUCU</name>
<dbReference type="Proteomes" id="UP001153636">
    <property type="component" value="Chromosome 11"/>
</dbReference>
<proteinExistence type="inferred from homology"/>
<gene>
    <name evidence="4" type="ORF">PSYICH_LOCUS2318</name>
</gene>
<dbReference type="Pfam" id="PF00106">
    <property type="entry name" value="adh_short"/>
    <property type="match status" value="1"/>
</dbReference>
<sequence>MAHFSKYVLVIFEVLNEMYSALGTGAIGLICLCKFGLQRSSFIKTSAICALTYASFVYIMPSRKRIAASKNKVVCITGCDSGLGFSLAQHTVDLGFTVIAGFLSLDSKGCKVLRKRYGNNIIQIQLDITDSASVSAAVKTLEHFLGRNPGFSLHAIVNNAGVMVFGEFEWLTENLIHQQINVNLMGTFKFTNALCPLVRQHKGRIITISSHCSQATLPGLAVYGATKAALTAFNDGLRIEMAKYGVGVTTFIPGSFTLQSNIMAKQLQNVQEMHDNFTQEQHTFYSDYFKRYNIYLSFITPPPMPTKIEDEKMYSVYEETLLDEQPKVVYKNENLRYWFYHTLFKISPWFLRDYLVNKFMAMPSYIPTNSAKDNMLDYAQDADL</sequence>
<dbReference type="AlphaFoldDB" id="A0A9P0CMP4"/>
<keyword evidence="3" id="KW-0472">Membrane</keyword>
<keyword evidence="5" id="KW-1185">Reference proteome</keyword>
<dbReference type="OrthoDB" id="294295at2759"/>
<keyword evidence="1" id="KW-0560">Oxidoreductase</keyword>
<comment type="similarity">
    <text evidence="2">Belongs to the short-chain dehydrogenases/reductases (SDR) family.</text>
</comment>
<dbReference type="PRINTS" id="PR00081">
    <property type="entry name" value="GDHRDH"/>
</dbReference>
<feature type="transmembrane region" description="Helical" evidence="3">
    <location>
        <begin position="7"/>
        <end position="30"/>
    </location>
</feature>
<dbReference type="EMBL" id="OV651823">
    <property type="protein sequence ID" value="CAH1101432.1"/>
    <property type="molecule type" value="Genomic_DNA"/>
</dbReference>
<keyword evidence="3" id="KW-0812">Transmembrane</keyword>
<dbReference type="InterPro" id="IPR002347">
    <property type="entry name" value="SDR_fam"/>
</dbReference>
<evidence type="ECO:0000256" key="1">
    <source>
        <dbReference type="ARBA" id="ARBA00023002"/>
    </source>
</evidence>
<evidence type="ECO:0000256" key="3">
    <source>
        <dbReference type="SAM" id="Phobius"/>
    </source>
</evidence>
<dbReference type="Gene3D" id="3.40.50.720">
    <property type="entry name" value="NAD(P)-binding Rossmann-like Domain"/>
    <property type="match status" value="1"/>
</dbReference>
<dbReference type="SUPFAM" id="SSF51735">
    <property type="entry name" value="NAD(P)-binding Rossmann-fold domains"/>
    <property type="match status" value="1"/>
</dbReference>
<dbReference type="PROSITE" id="PS00061">
    <property type="entry name" value="ADH_SHORT"/>
    <property type="match status" value="1"/>
</dbReference>
<evidence type="ECO:0008006" key="6">
    <source>
        <dbReference type="Google" id="ProtNLM"/>
    </source>
</evidence>